<evidence type="ECO:0000313" key="1">
    <source>
        <dbReference type="EMBL" id="AKV65669.1"/>
    </source>
</evidence>
<evidence type="ECO:0000313" key="2">
    <source>
        <dbReference type="Proteomes" id="UP000068167"/>
    </source>
</evidence>
<dbReference type="InterPro" id="IPR019270">
    <property type="entry name" value="DUF2283"/>
</dbReference>
<organism evidence="1 2">
    <name type="scientific">Microcystis panniformis FACHB-1757</name>
    <dbReference type="NCBI Taxonomy" id="1638788"/>
    <lineage>
        <taxon>Bacteria</taxon>
        <taxon>Bacillati</taxon>
        <taxon>Cyanobacteriota</taxon>
        <taxon>Cyanophyceae</taxon>
        <taxon>Oscillatoriophycideae</taxon>
        <taxon>Chroococcales</taxon>
        <taxon>Microcystaceae</taxon>
        <taxon>Microcystis</taxon>
    </lineage>
</organism>
<name>A0A0K1RUV5_9CHRO</name>
<evidence type="ECO:0008006" key="3">
    <source>
        <dbReference type="Google" id="ProtNLM"/>
    </source>
</evidence>
<dbReference type="EMBL" id="CP011339">
    <property type="protein sequence ID" value="AKV65669.1"/>
    <property type="molecule type" value="Genomic_DNA"/>
</dbReference>
<reference evidence="1 2" key="1">
    <citation type="journal article" date="2016" name="Stand. Genomic Sci.">
        <title>Complete genome sequence and genomic characterization of Microcystis panniformis FACHB 1757 by third-generation sequencing.</title>
        <authorList>
            <person name="Zhang J.Y."/>
            <person name="Guan R."/>
            <person name="Zhang H.J."/>
            <person name="Li H."/>
            <person name="Xiao P."/>
            <person name="Yu G.L."/>
            <person name="Du L."/>
            <person name="Cao D.M."/>
            <person name="Zhu B.C."/>
            <person name="Li R.H."/>
            <person name="Lu Z.H."/>
        </authorList>
    </citation>
    <scope>NUCLEOTIDE SEQUENCE [LARGE SCALE GENOMIC DNA]</scope>
    <source>
        <strain evidence="1 2">FACHB-1757</strain>
    </source>
</reference>
<dbReference type="AlphaFoldDB" id="A0A0K1RUV5"/>
<sequence>MKIDYDRAANAAYIRRFEGKVIDSEEVALGIIYDYDETDRIVGIEILGVKQRTAEQFKNIDFPLEESEKQEIRQWFGKLILNC</sequence>
<gene>
    <name evidence="1" type="ORF">VL20_442</name>
</gene>
<dbReference type="KEGG" id="mpk:VL20_442"/>
<proteinExistence type="predicted"/>
<dbReference type="PATRIC" id="fig|1638788.3.peg.444"/>
<dbReference type="Proteomes" id="UP000068167">
    <property type="component" value="Chromosome"/>
</dbReference>
<accession>A0A0K1RUV5</accession>
<dbReference type="Pfam" id="PF10049">
    <property type="entry name" value="DUF2283"/>
    <property type="match status" value="1"/>
</dbReference>
<dbReference type="RefSeq" id="WP_052275424.1">
    <property type="nucleotide sequence ID" value="NZ_CP011339.1"/>
</dbReference>
<protein>
    <recommendedName>
        <fullName evidence="3">DUF2283 domain-containing protein</fullName>
    </recommendedName>
</protein>
<keyword evidence="2" id="KW-1185">Reference proteome</keyword>